<feature type="domain" description="DUF1549" evidence="2">
    <location>
        <begin position="55"/>
        <end position="247"/>
    </location>
</feature>
<proteinExistence type="predicted"/>
<sequence length="546" mass="61994">MAWLRNLFFIGICGVMVSAVVGGLVIPQRPPQVAEIAHPLGPVERNDIQAVADRVDLQFEQTWADAGLQPAPTADDLTLIRRISLGLTGTVPSLEEIRVFESRPEEERLSWWLSKTFADRRYGDFVAERLRRAYVGVENGPFLVYRGRRFLTWLSDQLMENRPYDQLTRDLIAENGLWTDTPAVNFVTATIDQDGTKRPDPVKLAGRVTRAFLATRIDCVQCHDDNLGGDLKQQDFHELASFFREAENSFVGIRDNDKVLYEHQYLYADETTTVPSQVPFNQHLLSDAATERERLANWVTHPENRPFARAIVNRIWAITTGKPLVEPVDSIPLEGSFETGEYPAGLEPLADDFIANGFDLQRLVRVIAATKAFQRDSQADFAVTAEHEETWAAYPVTRLRPEQVIGAIQQTAALKTLDAESHILTQLINYGEHNEFLKRYGDAGEDEFAEQGGTIPQRLLMMNGNLVKQRTKNDLIRNSATRIAQLSPNNETRIEIAYLTTLTRRPTSEESEYFVQRMEDSTLARRHQVEDLVWVLLNSSEFAWNH</sequence>
<keyword evidence="1" id="KW-0812">Transmembrane</keyword>
<dbReference type="PANTHER" id="PTHR35889">
    <property type="entry name" value="CYCLOINULO-OLIGOSACCHARIDE FRUCTANOTRANSFERASE-RELATED"/>
    <property type="match status" value="1"/>
</dbReference>
<organism evidence="4 5">
    <name type="scientific">Blastopirellula retiformator</name>
    <dbReference type="NCBI Taxonomy" id="2527970"/>
    <lineage>
        <taxon>Bacteria</taxon>
        <taxon>Pseudomonadati</taxon>
        <taxon>Planctomycetota</taxon>
        <taxon>Planctomycetia</taxon>
        <taxon>Pirellulales</taxon>
        <taxon>Pirellulaceae</taxon>
        <taxon>Blastopirellula</taxon>
    </lineage>
</organism>
<keyword evidence="5" id="KW-1185">Reference proteome</keyword>
<dbReference type="Proteomes" id="UP000318878">
    <property type="component" value="Unassembled WGS sequence"/>
</dbReference>
<evidence type="ECO:0000259" key="3">
    <source>
        <dbReference type="Pfam" id="PF07587"/>
    </source>
</evidence>
<name>A0A5C5UWK2_9BACT</name>
<dbReference type="PANTHER" id="PTHR35889:SF3">
    <property type="entry name" value="F-BOX DOMAIN-CONTAINING PROTEIN"/>
    <property type="match status" value="1"/>
</dbReference>
<dbReference type="Pfam" id="PF07587">
    <property type="entry name" value="PSD1"/>
    <property type="match status" value="1"/>
</dbReference>
<reference evidence="4 5" key="1">
    <citation type="submission" date="2019-02" db="EMBL/GenBank/DDBJ databases">
        <title>Deep-cultivation of Planctomycetes and their phenomic and genomic characterization uncovers novel biology.</title>
        <authorList>
            <person name="Wiegand S."/>
            <person name="Jogler M."/>
            <person name="Boedeker C."/>
            <person name="Pinto D."/>
            <person name="Vollmers J."/>
            <person name="Rivas-Marin E."/>
            <person name="Kohn T."/>
            <person name="Peeters S.H."/>
            <person name="Heuer A."/>
            <person name="Rast P."/>
            <person name="Oberbeckmann S."/>
            <person name="Bunk B."/>
            <person name="Jeske O."/>
            <person name="Meyerdierks A."/>
            <person name="Storesund J.E."/>
            <person name="Kallscheuer N."/>
            <person name="Luecker S."/>
            <person name="Lage O.M."/>
            <person name="Pohl T."/>
            <person name="Merkel B.J."/>
            <person name="Hornburger P."/>
            <person name="Mueller R.-W."/>
            <person name="Bruemmer F."/>
            <person name="Labrenz M."/>
            <person name="Spormann A.M."/>
            <person name="Op Den Camp H."/>
            <person name="Overmann J."/>
            <person name="Amann R."/>
            <person name="Jetten M.S.M."/>
            <person name="Mascher T."/>
            <person name="Medema M.H."/>
            <person name="Devos D.P."/>
            <person name="Kaster A.-K."/>
            <person name="Ovreas L."/>
            <person name="Rohde M."/>
            <person name="Galperin M.Y."/>
            <person name="Jogler C."/>
        </authorList>
    </citation>
    <scope>NUCLEOTIDE SEQUENCE [LARGE SCALE GENOMIC DNA]</scope>
    <source>
        <strain evidence="4 5">Enr8</strain>
    </source>
</reference>
<feature type="domain" description="DUF1553" evidence="3">
    <location>
        <begin position="292"/>
        <end position="515"/>
    </location>
</feature>
<gene>
    <name evidence="4" type="ORF">Enr8_42710</name>
</gene>
<dbReference type="RefSeq" id="WP_246120186.1">
    <property type="nucleotide sequence ID" value="NZ_SJPF01000005.1"/>
</dbReference>
<feature type="transmembrane region" description="Helical" evidence="1">
    <location>
        <begin position="7"/>
        <end position="26"/>
    </location>
</feature>
<dbReference type="EMBL" id="SJPF01000005">
    <property type="protein sequence ID" value="TWT30746.1"/>
    <property type="molecule type" value="Genomic_DNA"/>
</dbReference>
<dbReference type="InterPro" id="IPR022655">
    <property type="entry name" value="DUF1553"/>
</dbReference>
<dbReference type="AlphaFoldDB" id="A0A5C5UWK2"/>
<comment type="caution">
    <text evidence="4">The sequence shown here is derived from an EMBL/GenBank/DDBJ whole genome shotgun (WGS) entry which is preliminary data.</text>
</comment>
<evidence type="ECO:0000256" key="1">
    <source>
        <dbReference type="SAM" id="Phobius"/>
    </source>
</evidence>
<dbReference type="Pfam" id="PF07583">
    <property type="entry name" value="PSCyt2"/>
    <property type="match status" value="1"/>
</dbReference>
<evidence type="ECO:0000313" key="4">
    <source>
        <dbReference type="EMBL" id="TWT30746.1"/>
    </source>
</evidence>
<evidence type="ECO:0000313" key="5">
    <source>
        <dbReference type="Proteomes" id="UP000318878"/>
    </source>
</evidence>
<evidence type="ECO:0008006" key="6">
    <source>
        <dbReference type="Google" id="ProtNLM"/>
    </source>
</evidence>
<keyword evidence="1" id="KW-1133">Transmembrane helix</keyword>
<protein>
    <recommendedName>
        <fullName evidence="6">Cytochrome c domain-containing protein</fullName>
    </recommendedName>
</protein>
<evidence type="ECO:0000259" key="2">
    <source>
        <dbReference type="Pfam" id="PF07583"/>
    </source>
</evidence>
<dbReference type="InterPro" id="IPR011444">
    <property type="entry name" value="DUF1549"/>
</dbReference>
<accession>A0A5C5UWK2</accession>
<keyword evidence="1" id="KW-0472">Membrane</keyword>